<evidence type="ECO:0000313" key="4">
    <source>
        <dbReference type="EMBL" id="KAF9468670.1"/>
    </source>
</evidence>
<dbReference type="OrthoDB" id="203908at2759"/>
<dbReference type="PANTHER" id="PTHR48106">
    <property type="entry name" value="QUINONE OXIDOREDUCTASE PIG3-RELATED"/>
    <property type="match status" value="1"/>
</dbReference>
<reference evidence="4" key="1">
    <citation type="submission" date="2020-11" db="EMBL/GenBank/DDBJ databases">
        <authorList>
            <consortium name="DOE Joint Genome Institute"/>
            <person name="Ahrendt S."/>
            <person name="Riley R."/>
            <person name="Andreopoulos W."/>
            <person name="Labutti K."/>
            <person name="Pangilinan J."/>
            <person name="Ruiz-Duenas F.J."/>
            <person name="Barrasa J.M."/>
            <person name="Sanchez-Garcia M."/>
            <person name="Camarero S."/>
            <person name="Miyauchi S."/>
            <person name="Serrano A."/>
            <person name="Linde D."/>
            <person name="Babiker R."/>
            <person name="Drula E."/>
            <person name="Ayuso-Fernandez I."/>
            <person name="Pacheco R."/>
            <person name="Padilla G."/>
            <person name="Ferreira P."/>
            <person name="Barriuso J."/>
            <person name="Kellner H."/>
            <person name="Castanera R."/>
            <person name="Alfaro M."/>
            <person name="Ramirez L."/>
            <person name="Pisabarro A.G."/>
            <person name="Kuo A."/>
            <person name="Tritt A."/>
            <person name="Lipzen A."/>
            <person name="He G."/>
            <person name="Yan M."/>
            <person name="Ng V."/>
            <person name="Cullen D."/>
            <person name="Martin F."/>
            <person name="Rosso M.-N."/>
            <person name="Henrissat B."/>
            <person name="Hibbett D."/>
            <person name="Martinez A.T."/>
            <person name="Grigoriev I.V."/>
        </authorList>
    </citation>
    <scope>NUCLEOTIDE SEQUENCE</scope>
    <source>
        <strain evidence="4">CBS 247.69</strain>
    </source>
</reference>
<keyword evidence="2" id="KW-0560">Oxidoreductase</keyword>
<dbReference type="NCBIfam" id="TIGR02824">
    <property type="entry name" value="quinone_pig3"/>
    <property type="match status" value="1"/>
</dbReference>
<protein>
    <submittedName>
        <fullName evidence="4">Quinone oxidoreductase</fullName>
    </submittedName>
</protein>
<keyword evidence="1" id="KW-0521">NADP</keyword>
<evidence type="ECO:0000256" key="1">
    <source>
        <dbReference type="ARBA" id="ARBA00022857"/>
    </source>
</evidence>
<dbReference type="Proteomes" id="UP000807353">
    <property type="component" value="Unassembled WGS sequence"/>
</dbReference>
<accession>A0A9P6CNV8</accession>
<dbReference type="InterPro" id="IPR014189">
    <property type="entry name" value="Quinone_OxRdtase_PIG3"/>
</dbReference>
<dbReference type="GO" id="GO:0070402">
    <property type="term" value="F:NADPH binding"/>
    <property type="evidence" value="ECO:0007669"/>
    <property type="project" value="TreeGrafter"/>
</dbReference>
<proteinExistence type="predicted"/>
<dbReference type="InterPro" id="IPR036291">
    <property type="entry name" value="NAD(P)-bd_dom_sf"/>
</dbReference>
<dbReference type="SMART" id="SM00829">
    <property type="entry name" value="PKS_ER"/>
    <property type="match status" value="1"/>
</dbReference>
<keyword evidence="5" id="KW-1185">Reference proteome</keyword>
<dbReference type="SUPFAM" id="SSF50129">
    <property type="entry name" value="GroES-like"/>
    <property type="match status" value="1"/>
</dbReference>
<dbReference type="GO" id="GO:0016651">
    <property type="term" value="F:oxidoreductase activity, acting on NAD(P)H"/>
    <property type="evidence" value="ECO:0007669"/>
    <property type="project" value="TreeGrafter"/>
</dbReference>
<dbReference type="Pfam" id="PF00107">
    <property type="entry name" value="ADH_zinc_N"/>
    <property type="match status" value="1"/>
</dbReference>
<dbReference type="CDD" id="cd05276">
    <property type="entry name" value="p53_inducible_oxidoreductase"/>
    <property type="match status" value="1"/>
</dbReference>
<comment type="caution">
    <text evidence="4">The sequence shown here is derived from an EMBL/GenBank/DDBJ whole genome shotgun (WGS) entry which is preliminary data.</text>
</comment>
<dbReference type="InterPro" id="IPR011032">
    <property type="entry name" value="GroES-like_sf"/>
</dbReference>
<dbReference type="InterPro" id="IPR020843">
    <property type="entry name" value="ER"/>
</dbReference>
<dbReference type="SUPFAM" id="SSF51735">
    <property type="entry name" value="NAD(P)-binding Rossmann-fold domains"/>
    <property type="match status" value="1"/>
</dbReference>
<dbReference type="Pfam" id="PF08240">
    <property type="entry name" value="ADH_N"/>
    <property type="match status" value="1"/>
</dbReference>
<sequence length="342" mass="37103">MRAVLIKDGKGPIENLYIGETTKPGPRSGEVLVKIKAFGLNRMDISQREGFYPPPAGSSSILGVEFSGEISEVGAGVSEWRVKDEVLGLAGGVSLNRTHGAYAEYIVAPATHILRKPKDLSWVEAAGIPEVFLTAFQALVMYGEVKTQDDVLVHAGASGVGVAAIQLARLYGANAVIATASTQEKTEWLLNIPNGATHTANYKIDDFSTVVKDVTNGKGVDVVIDFVGQSHWKKNIDSMAVDGKMTMLALLSGSEVAEVDLKPILYKRLRIQGSTLRSRSISYQADLIARFNREVLQKITGAEGNGPVRLYIYKVYPWTEIQEAHRTMQSNTNSGKIIVEVV</sequence>
<organism evidence="4 5">
    <name type="scientific">Collybia nuda</name>
    <dbReference type="NCBI Taxonomy" id="64659"/>
    <lineage>
        <taxon>Eukaryota</taxon>
        <taxon>Fungi</taxon>
        <taxon>Dikarya</taxon>
        <taxon>Basidiomycota</taxon>
        <taxon>Agaricomycotina</taxon>
        <taxon>Agaricomycetes</taxon>
        <taxon>Agaricomycetidae</taxon>
        <taxon>Agaricales</taxon>
        <taxon>Tricholomatineae</taxon>
        <taxon>Clitocybaceae</taxon>
        <taxon>Collybia</taxon>
    </lineage>
</organism>
<dbReference type="Gene3D" id="3.90.180.10">
    <property type="entry name" value="Medium-chain alcohol dehydrogenases, catalytic domain"/>
    <property type="match status" value="1"/>
</dbReference>
<evidence type="ECO:0000256" key="2">
    <source>
        <dbReference type="ARBA" id="ARBA00023002"/>
    </source>
</evidence>
<evidence type="ECO:0000259" key="3">
    <source>
        <dbReference type="SMART" id="SM00829"/>
    </source>
</evidence>
<evidence type="ECO:0000313" key="5">
    <source>
        <dbReference type="Proteomes" id="UP000807353"/>
    </source>
</evidence>
<dbReference type="AlphaFoldDB" id="A0A9P6CNV8"/>
<dbReference type="PANTHER" id="PTHR48106:SF18">
    <property type="entry name" value="QUINONE OXIDOREDUCTASE PIG3"/>
    <property type="match status" value="1"/>
</dbReference>
<dbReference type="InterPro" id="IPR013149">
    <property type="entry name" value="ADH-like_C"/>
</dbReference>
<dbReference type="Gene3D" id="3.40.50.720">
    <property type="entry name" value="NAD(P)-binding Rossmann-like Domain"/>
    <property type="match status" value="1"/>
</dbReference>
<name>A0A9P6CNV8_9AGAR</name>
<dbReference type="EMBL" id="MU150232">
    <property type="protein sequence ID" value="KAF9468670.1"/>
    <property type="molecule type" value="Genomic_DNA"/>
</dbReference>
<feature type="domain" description="Enoyl reductase (ER)" evidence="3">
    <location>
        <begin position="11"/>
        <end position="339"/>
    </location>
</feature>
<dbReference type="InterPro" id="IPR013154">
    <property type="entry name" value="ADH-like_N"/>
</dbReference>
<gene>
    <name evidence="4" type="ORF">BDZ94DRAFT_1364999</name>
</gene>